<gene>
    <name evidence="1" type="ORF">ACJDTP_23045</name>
</gene>
<proteinExistence type="predicted"/>
<comment type="caution">
    <text evidence="1">The sequence shown here is derived from an EMBL/GenBank/DDBJ whole genome shotgun (WGS) entry which is preliminary data.</text>
</comment>
<keyword evidence="2" id="KW-1185">Reference proteome</keyword>
<evidence type="ECO:0000313" key="2">
    <source>
        <dbReference type="Proteomes" id="UP001623600"/>
    </source>
</evidence>
<organism evidence="1 2">
    <name type="scientific">Candidatus Clostridium helianthi</name>
    <dbReference type="NCBI Taxonomy" id="3381660"/>
    <lineage>
        <taxon>Bacteria</taxon>
        <taxon>Bacillati</taxon>
        <taxon>Bacillota</taxon>
        <taxon>Clostridia</taxon>
        <taxon>Eubacteriales</taxon>
        <taxon>Clostridiaceae</taxon>
        <taxon>Clostridium</taxon>
    </lineage>
</organism>
<sequence>MKAKKIRTITISIFEDGSSDVQVEEYGENSSIKTDNIDRENIIIESTRPSSSWLNYGLITYSRNSELFNELVNREGDKITVSIYGREFVGKIDKKQARIYSLQGLMKFAKQENYNIIDAKAVKLLYRKDTNVLEINLVQ</sequence>
<dbReference type="Proteomes" id="UP001623600">
    <property type="component" value="Unassembled WGS sequence"/>
</dbReference>
<evidence type="ECO:0000313" key="1">
    <source>
        <dbReference type="EMBL" id="MFL0167939.1"/>
    </source>
</evidence>
<protein>
    <recommendedName>
        <fullName evidence="3">HIRAN domain-containing protein</fullName>
    </recommendedName>
</protein>
<accession>A0ABW8SB04</accession>
<evidence type="ECO:0008006" key="3">
    <source>
        <dbReference type="Google" id="ProtNLM"/>
    </source>
</evidence>
<dbReference type="RefSeq" id="WP_406762563.1">
    <property type="nucleotide sequence ID" value="NZ_JBJIAB010000042.1"/>
</dbReference>
<dbReference type="EMBL" id="JBJIAB010000042">
    <property type="protein sequence ID" value="MFL0167939.1"/>
    <property type="molecule type" value="Genomic_DNA"/>
</dbReference>
<reference evidence="1 2" key="1">
    <citation type="submission" date="2024-11" db="EMBL/GenBank/DDBJ databases">
        <authorList>
            <person name="Heng Y.C."/>
            <person name="Lim A.C.H."/>
            <person name="Lee J.K.Y."/>
            <person name="Kittelmann S."/>
        </authorList>
    </citation>
    <scope>NUCLEOTIDE SEQUENCE [LARGE SCALE GENOMIC DNA]</scope>
    <source>
        <strain evidence="1 2">WILCCON 0112</strain>
    </source>
</reference>
<name>A0ABW8SB04_9CLOT</name>